<keyword evidence="3" id="KW-1185">Reference proteome</keyword>
<sequence length="150" mass="17282">ISPYSINALVQLLTQRANHIPRFNSCNLYPEVKCSLSSFSLFSILLINAFLLALSDLELPPEPLEELPPEEPPEEPPLEKPPEEPSPEEPPSKLLSEEPPPNFFRYFVVREFPTFTNRRLECFNAFIFLVKTKKAIPPHPHWSIQLHHLC</sequence>
<gene>
    <name evidence="2" type="ORF">FCALED_LOCUS9814</name>
</gene>
<evidence type="ECO:0000256" key="1">
    <source>
        <dbReference type="SAM" id="MobiDB-lite"/>
    </source>
</evidence>
<evidence type="ECO:0000313" key="3">
    <source>
        <dbReference type="Proteomes" id="UP000789570"/>
    </source>
</evidence>
<proteinExistence type="predicted"/>
<feature type="region of interest" description="Disordered" evidence="1">
    <location>
        <begin position="62"/>
        <end position="100"/>
    </location>
</feature>
<comment type="caution">
    <text evidence="2">The sequence shown here is derived from an EMBL/GenBank/DDBJ whole genome shotgun (WGS) entry which is preliminary data.</text>
</comment>
<accession>A0A9N9D5M8</accession>
<name>A0A9N9D5M8_9GLOM</name>
<dbReference type="Proteomes" id="UP000789570">
    <property type="component" value="Unassembled WGS sequence"/>
</dbReference>
<feature type="compositionally biased region" description="Acidic residues" evidence="1">
    <location>
        <begin position="63"/>
        <end position="76"/>
    </location>
</feature>
<evidence type="ECO:0000313" key="2">
    <source>
        <dbReference type="EMBL" id="CAG8626123.1"/>
    </source>
</evidence>
<organism evidence="2 3">
    <name type="scientific">Funneliformis caledonium</name>
    <dbReference type="NCBI Taxonomy" id="1117310"/>
    <lineage>
        <taxon>Eukaryota</taxon>
        <taxon>Fungi</taxon>
        <taxon>Fungi incertae sedis</taxon>
        <taxon>Mucoromycota</taxon>
        <taxon>Glomeromycotina</taxon>
        <taxon>Glomeromycetes</taxon>
        <taxon>Glomerales</taxon>
        <taxon>Glomeraceae</taxon>
        <taxon>Funneliformis</taxon>
    </lineage>
</organism>
<protein>
    <submittedName>
        <fullName evidence="2">3491_t:CDS:1</fullName>
    </submittedName>
</protein>
<dbReference type="EMBL" id="CAJVPQ010003368">
    <property type="protein sequence ID" value="CAG8626123.1"/>
    <property type="molecule type" value="Genomic_DNA"/>
</dbReference>
<dbReference type="AlphaFoldDB" id="A0A9N9D5M8"/>
<feature type="non-terminal residue" evidence="2">
    <location>
        <position position="1"/>
    </location>
</feature>
<reference evidence="2" key="1">
    <citation type="submission" date="2021-06" db="EMBL/GenBank/DDBJ databases">
        <authorList>
            <person name="Kallberg Y."/>
            <person name="Tangrot J."/>
            <person name="Rosling A."/>
        </authorList>
    </citation>
    <scope>NUCLEOTIDE SEQUENCE</scope>
    <source>
        <strain evidence="2">UK204</strain>
    </source>
</reference>